<dbReference type="Proteomes" id="UP000515947">
    <property type="component" value="Chromosome"/>
</dbReference>
<gene>
    <name evidence="6" type="ORF">H9L09_11895</name>
</gene>
<dbReference type="SUPFAM" id="SSF46955">
    <property type="entry name" value="Putative DNA-binding domain"/>
    <property type="match status" value="1"/>
</dbReference>
<dbReference type="Gene3D" id="1.10.1660.10">
    <property type="match status" value="1"/>
</dbReference>
<dbReference type="Pfam" id="PF10069">
    <property type="entry name" value="DICT"/>
    <property type="match status" value="1"/>
</dbReference>
<protein>
    <submittedName>
        <fullName evidence="6">MerR family transcriptional regulator</fullName>
    </submittedName>
</protein>
<sequence>MTTTRAETQEEGPAHLTIGDLARRTGLTPAVIRMWETRHGFPEPHRLESGHRRYAESDVELVQHVLRRRDAGIRLEVAIAEAAASQAPGSPSVFAQLRRRHPHLATHRLKKSTLLALSWAIEDECCARAERATIFGAFQKERYYRPAAARWEELARVARSAMALGDFTTPSAPGERVIRVQLPEDAPMRREWAVVCDAPDLPAVLTAWELPGQTTVPDRHRIFESVWSIDPRAVRDASRVCAQVAQSAGVAEAGPLLYELAEDPAPSRTDPAAATTLFNRVVAYVDGLG</sequence>
<keyword evidence="3" id="KW-0238">DNA-binding</keyword>
<dbReference type="SMART" id="SM00422">
    <property type="entry name" value="HTH_MERR"/>
    <property type="match status" value="1"/>
</dbReference>
<dbReference type="KEGG" id="nmes:H9L09_11895"/>
<proteinExistence type="predicted"/>
<dbReference type="PANTHER" id="PTHR30204">
    <property type="entry name" value="REDOX-CYCLING DRUG-SENSING TRANSCRIPTIONAL ACTIVATOR SOXR"/>
    <property type="match status" value="1"/>
</dbReference>
<evidence type="ECO:0000313" key="6">
    <source>
        <dbReference type="EMBL" id="QNN51323.1"/>
    </source>
</evidence>
<keyword evidence="7" id="KW-1185">Reference proteome</keyword>
<evidence type="ECO:0000259" key="5">
    <source>
        <dbReference type="PROSITE" id="PS50937"/>
    </source>
</evidence>
<name>A0A7G9R6U8_9ACTN</name>
<evidence type="ECO:0000256" key="4">
    <source>
        <dbReference type="ARBA" id="ARBA00023163"/>
    </source>
</evidence>
<evidence type="ECO:0000256" key="2">
    <source>
        <dbReference type="ARBA" id="ARBA00023015"/>
    </source>
</evidence>
<dbReference type="Pfam" id="PF13411">
    <property type="entry name" value="MerR_1"/>
    <property type="match status" value="1"/>
</dbReference>
<organism evidence="6 7">
    <name type="scientific">Nocardioides mesophilus</name>
    <dbReference type="NCBI Taxonomy" id="433659"/>
    <lineage>
        <taxon>Bacteria</taxon>
        <taxon>Bacillati</taxon>
        <taxon>Actinomycetota</taxon>
        <taxon>Actinomycetes</taxon>
        <taxon>Propionibacteriales</taxon>
        <taxon>Nocardioidaceae</taxon>
        <taxon>Nocardioides</taxon>
    </lineage>
</organism>
<dbReference type="InterPro" id="IPR019278">
    <property type="entry name" value="DICT_dom"/>
</dbReference>
<feature type="domain" description="HTH merR-type" evidence="5">
    <location>
        <begin position="15"/>
        <end position="85"/>
    </location>
</feature>
<reference evidence="6 7" key="1">
    <citation type="submission" date="2020-08" db="EMBL/GenBank/DDBJ databases">
        <title>Genome sequence of Nocardioides mesophilus KACC 16243T.</title>
        <authorList>
            <person name="Hyun D.-W."/>
            <person name="Bae J.-W."/>
        </authorList>
    </citation>
    <scope>NUCLEOTIDE SEQUENCE [LARGE SCALE GENOMIC DNA]</scope>
    <source>
        <strain evidence="6 7">KACC 16243</strain>
    </source>
</reference>
<evidence type="ECO:0000256" key="1">
    <source>
        <dbReference type="ARBA" id="ARBA00022491"/>
    </source>
</evidence>
<keyword evidence="1" id="KW-0678">Repressor</keyword>
<dbReference type="GO" id="GO:0003700">
    <property type="term" value="F:DNA-binding transcription factor activity"/>
    <property type="evidence" value="ECO:0007669"/>
    <property type="project" value="InterPro"/>
</dbReference>
<dbReference type="PANTHER" id="PTHR30204:SF69">
    <property type="entry name" value="MERR-FAMILY TRANSCRIPTIONAL REGULATOR"/>
    <property type="match status" value="1"/>
</dbReference>
<evidence type="ECO:0000313" key="7">
    <source>
        <dbReference type="Proteomes" id="UP000515947"/>
    </source>
</evidence>
<dbReference type="RefSeq" id="WP_187577163.1">
    <property type="nucleotide sequence ID" value="NZ_CP060713.1"/>
</dbReference>
<dbReference type="AlphaFoldDB" id="A0A7G9R6U8"/>
<evidence type="ECO:0000256" key="3">
    <source>
        <dbReference type="ARBA" id="ARBA00023125"/>
    </source>
</evidence>
<dbReference type="GO" id="GO:0003677">
    <property type="term" value="F:DNA binding"/>
    <property type="evidence" value="ECO:0007669"/>
    <property type="project" value="UniProtKB-KW"/>
</dbReference>
<dbReference type="InterPro" id="IPR000551">
    <property type="entry name" value="MerR-type_HTH_dom"/>
</dbReference>
<accession>A0A7G9R6U8</accession>
<keyword evidence="4" id="KW-0804">Transcription</keyword>
<dbReference type="PROSITE" id="PS50937">
    <property type="entry name" value="HTH_MERR_2"/>
    <property type="match status" value="1"/>
</dbReference>
<keyword evidence="2" id="KW-0805">Transcription regulation</keyword>
<dbReference type="InterPro" id="IPR047057">
    <property type="entry name" value="MerR_fam"/>
</dbReference>
<dbReference type="InterPro" id="IPR009061">
    <property type="entry name" value="DNA-bd_dom_put_sf"/>
</dbReference>
<dbReference type="EMBL" id="CP060713">
    <property type="protein sequence ID" value="QNN51323.1"/>
    <property type="molecule type" value="Genomic_DNA"/>
</dbReference>